<feature type="transmembrane region" description="Helical" evidence="1">
    <location>
        <begin position="157"/>
        <end position="176"/>
    </location>
</feature>
<gene>
    <name evidence="2" type="ORF">KCU98_g1247</name>
</gene>
<protein>
    <recommendedName>
        <fullName evidence="4">Microtubule associated protein</fullName>
    </recommendedName>
</protein>
<evidence type="ECO:0000256" key="1">
    <source>
        <dbReference type="SAM" id="Phobius"/>
    </source>
</evidence>
<feature type="transmembrane region" description="Helical" evidence="1">
    <location>
        <begin position="123"/>
        <end position="145"/>
    </location>
</feature>
<dbReference type="Proteomes" id="UP000729357">
    <property type="component" value="Unassembled WGS sequence"/>
</dbReference>
<feature type="transmembrane region" description="Helical" evidence="1">
    <location>
        <begin position="31"/>
        <end position="50"/>
    </location>
</feature>
<dbReference type="EMBL" id="JAHFXS010000038">
    <property type="protein sequence ID" value="KAG9990274.1"/>
    <property type="molecule type" value="Genomic_DNA"/>
</dbReference>
<feature type="transmembrane region" description="Helical" evidence="1">
    <location>
        <begin position="271"/>
        <end position="294"/>
    </location>
</feature>
<name>A0A9P8G3W0_AURME</name>
<evidence type="ECO:0000313" key="2">
    <source>
        <dbReference type="EMBL" id="KAG9990274.1"/>
    </source>
</evidence>
<dbReference type="InterPro" id="IPR018750">
    <property type="entry name" value="DUF2306_membrane"/>
</dbReference>
<dbReference type="AlphaFoldDB" id="A0A9P8G3W0"/>
<reference evidence="2" key="2">
    <citation type="submission" date="2021-08" db="EMBL/GenBank/DDBJ databases">
        <authorList>
            <person name="Gostincar C."/>
            <person name="Sun X."/>
            <person name="Song Z."/>
            <person name="Gunde-Cimerman N."/>
        </authorList>
    </citation>
    <scope>NUCLEOTIDE SEQUENCE</scope>
    <source>
        <strain evidence="2">EXF-9298</strain>
    </source>
</reference>
<reference evidence="2" key="1">
    <citation type="journal article" date="2021" name="J Fungi (Basel)">
        <title>Virulence traits and population genomics of the black yeast Aureobasidium melanogenum.</title>
        <authorList>
            <person name="Cernosa A."/>
            <person name="Sun X."/>
            <person name="Gostincar C."/>
            <person name="Fang C."/>
            <person name="Gunde-Cimerman N."/>
            <person name="Song Z."/>
        </authorList>
    </citation>
    <scope>NUCLEOTIDE SEQUENCE</scope>
    <source>
        <strain evidence="2">EXF-9298</strain>
    </source>
</reference>
<evidence type="ECO:0008006" key="4">
    <source>
        <dbReference type="Google" id="ProtNLM"/>
    </source>
</evidence>
<keyword evidence="1" id="KW-0472">Membrane</keyword>
<feature type="transmembrane region" description="Helical" evidence="1">
    <location>
        <begin position="91"/>
        <end position="111"/>
    </location>
</feature>
<proteinExistence type="predicted"/>
<feature type="transmembrane region" description="Helical" evidence="1">
    <location>
        <begin position="188"/>
        <end position="209"/>
    </location>
</feature>
<sequence length="378" mass="42306">MSSTSTQIDRPVNGFVRCMRRVYNPLGFSKGYNAALAFLALGYLLGFTLARLQYMSFNGVFCNPNSAGGTGAAPGECYHWLQVPFKIGMKLHLYTILPASLLVILQFIPVIRHKLILFHRMNGYAIVMLSLVSNAGTIIITRHAFGGDFATQTWTGAMVILTTVGYIMAWINIKLLQIDQHRAWMLRVWAWFSTIITIRIIMIISAQIISMSRDWYTVRPCAQIAFALGQSKTLVAYPQCAEYFNGNAPNLPVIVTADFASDNSMELSAALGIPFGAAGWLSLLLHTIAIETYLRLTPKEFNRLRQVSYERQLERGMSRPGYAGLVPERFGDAEPFQSSLQDGKLLQKVTDNMSASSRDDISGVVHTWIQQPRESYQR</sequence>
<keyword evidence="1" id="KW-1133">Transmembrane helix</keyword>
<comment type="caution">
    <text evidence="2">The sequence shown here is derived from an EMBL/GenBank/DDBJ whole genome shotgun (WGS) entry which is preliminary data.</text>
</comment>
<keyword evidence="3" id="KW-1185">Reference proteome</keyword>
<organism evidence="2 3">
    <name type="scientific">Aureobasidium melanogenum</name>
    <name type="common">Aureobasidium pullulans var. melanogenum</name>
    <dbReference type="NCBI Taxonomy" id="46634"/>
    <lineage>
        <taxon>Eukaryota</taxon>
        <taxon>Fungi</taxon>
        <taxon>Dikarya</taxon>
        <taxon>Ascomycota</taxon>
        <taxon>Pezizomycotina</taxon>
        <taxon>Dothideomycetes</taxon>
        <taxon>Dothideomycetidae</taxon>
        <taxon>Dothideales</taxon>
        <taxon>Saccotheciaceae</taxon>
        <taxon>Aureobasidium</taxon>
    </lineage>
</organism>
<feature type="non-terminal residue" evidence="2">
    <location>
        <position position="1"/>
    </location>
</feature>
<evidence type="ECO:0000313" key="3">
    <source>
        <dbReference type="Proteomes" id="UP000729357"/>
    </source>
</evidence>
<keyword evidence="1" id="KW-0812">Transmembrane</keyword>
<accession>A0A9P8G3W0</accession>
<dbReference type="Pfam" id="PF10067">
    <property type="entry name" value="DUF2306"/>
    <property type="match status" value="1"/>
</dbReference>